<evidence type="ECO:0000313" key="1">
    <source>
        <dbReference type="EMBL" id="CBJ89953.1"/>
    </source>
</evidence>
<accession>D3VDN6</accession>
<dbReference type="AlphaFoldDB" id="D3VDN6"/>
<protein>
    <submittedName>
        <fullName evidence="1">Uncharacterized protein</fullName>
    </submittedName>
</protein>
<dbReference type="HOGENOM" id="CLU_209308_0_0_6"/>
<sequence length="61" mass="7556">MNLSIIKKPFRKGILRIECFLILLTENYTFMENNIRHFLYQDSHIHHEFYIIGKLIYCYFL</sequence>
<keyword evidence="2" id="KW-1185">Reference proteome</keyword>
<dbReference type="Proteomes" id="UP000008075">
    <property type="component" value="Chromosome"/>
</dbReference>
<evidence type="ECO:0000313" key="2">
    <source>
        <dbReference type="Proteomes" id="UP000008075"/>
    </source>
</evidence>
<gene>
    <name evidence="1" type="ordered locus">XNC1_1893</name>
</gene>
<proteinExistence type="predicted"/>
<dbReference type="KEGG" id="xne:XNC1_1893"/>
<reference evidence="1 2" key="1">
    <citation type="journal article" date="2011" name="PLoS ONE">
        <title>The entomopathogenic bacterial endosymbionts xenorhabdus and photorhabdus: convergent lifestyles from divergent genomes.</title>
        <authorList>
            <person name="Chaston J.M."/>
            <person name="Suen G."/>
            <person name="Tucker S.L."/>
            <person name="Andersen A.W."/>
            <person name="Bhasin A."/>
            <person name="Bode E."/>
            <person name="Bode H.B."/>
            <person name="Brachmann A.O."/>
            <person name="Cowles C.E."/>
            <person name="Cowles K.N."/>
            <person name="Darby C."/>
            <person name="de Leon L."/>
            <person name="Drace K."/>
            <person name="Du Z."/>
            <person name="Givaudan A."/>
            <person name="Herbert Tran E.E."/>
            <person name="Jewell K.A."/>
            <person name="Knack J.J."/>
            <person name="Krasomil-Osterfeld K.C."/>
            <person name="Kukor R."/>
            <person name="Lanois A."/>
            <person name="Latreille P."/>
            <person name="Leimgruber N.K."/>
            <person name="Lipke C.M."/>
            <person name="Liu R."/>
            <person name="Lu X."/>
            <person name="Martens E.C."/>
            <person name="Marri P.R."/>
            <person name="Medigue C."/>
            <person name="Menard M.L."/>
            <person name="Miller N.M."/>
            <person name="Morales-Soto N."/>
            <person name="Norton S."/>
            <person name="Ogier J.C."/>
            <person name="Orchard S.S."/>
            <person name="Park D."/>
            <person name="Park Y."/>
            <person name="Qurollo B.A."/>
            <person name="Sugar D.R."/>
            <person name="Richards G.R."/>
            <person name="Rouy Z."/>
            <person name="Slominski B."/>
            <person name="Slominski K."/>
            <person name="Snyder H."/>
            <person name="Tjaden B.C."/>
            <person name="van der Hoeven R."/>
            <person name="Welch R.D."/>
            <person name="Wheeler C."/>
            <person name="Xiang B."/>
            <person name="Barbazuk B."/>
            <person name="Gaudriault S."/>
            <person name="Goodner B."/>
            <person name="Slater S.C."/>
            <person name="Forst S."/>
            <person name="Goldman B.S."/>
            <person name="Goodrich-Blair H."/>
        </authorList>
    </citation>
    <scope>NUCLEOTIDE SEQUENCE [LARGE SCALE GENOMIC DNA]</scope>
    <source>
        <strain evidence="2">ATCC 19061 / DSM 3370 / CCUG 14189 / LMG 1036 / NCIMB 9965 / AN6</strain>
    </source>
</reference>
<name>D3VDN6_XENNA</name>
<organism evidence="1 2">
    <name type="scientific">Xenorhabdus nematophila (strain ATCC 19061 / DSM 3370 / CCUG 14189 / LMG 1036 / NCIMB 9965 / AN6)</name>
    <dbReference type="NCBI Taxonomy" id="406817"/>
    <lineage>
        <taxon>Bacteria</taxon>
        <taxon>Pseudomonadati</taxon>
        <taxon>Pseudomonadota</taxon>
        <taxon>Gammaproteobacteria</taxon>
        <taxon>Enterobacterales</taxon>
        <taxon>Morganellaceae</taxon>
        <taxon>Xenorhabdus</taxon>
    </lineage>
</organism>
<dbReference type="EMBL" id="FN667742">
    <property type="protein sequence ID" value="CBJ89953.1"/>
    <property type="molecule type" value="Genomic_DNA"/>
</dbReference>